<dbReference type="InterPro" id="IPR011993">
    <property type="entry name" value="PH-like_dom_sf"/>
</dbReference>
<protein>
    <recommendedName>
        <fullName evidence="3">PID domain-containing protein</fullName>
    </recommendedName>
</protein>
<dbReference type="Gene3D" id="2.30.29.30">
    <property type="entry name" value="Pleckstrin-homology domain (PH domain)/Phosphotyrosine-binding domain (PTB)"/>
    <property type="match status" value="1"/>
</dbReference>
<dbReference type="InParanoid" id="A0A673ZD56"/>
<keyword evidence="2" id="KW-1185">Reference proteome</keyword>
<evidence type="ECO:0000313" key="1">
    <source>
        <dbReference type="Ensembl" id="ENSSTUP00000044580.1"/>
    </source>
</evidence>
<dbReference type="GeneTree" id="ENSGT00940000171106"/>
<accession>A0A673ZD56</accession>
<proteinExistence type="predicted"/>
<dbReference type="Proteomes" id="UP000472277">
    <property type="component" value="Chromosome 28"/>
</dbReference>
<sequence>RVKVMSDAESTEKLQKSKCLFLSMSRIDILDPLSSVSFCAVLPTPPKVFGFVAKHPAADMYQCYLFQILQRENAELQMRLSASGDVSEEAVGLHTHTHSLVQLPLVWTHNSVPFKILFSLTSKPNPNPYFFPNLNPNPNLNPKP</sequence>
<dbReference type="CDD" id="cd00934">
    <property type="entry name" value="PTB"/>
    <property type="match status" value="1"/>
</dbReference>
<evidence type="ECO:0008006" key="3">
    <source>
        <dbReference type="Google" id="ProtNLM"/>
    </source>
</evidence>
<dbReference type="AlphaFoldDB" id="A0A673ZD56"/>
<reference evidence="1" key="2">
    <citation type="submission" date="2025-09" db="UniProtKB">
        <authorList>
            <consortium name="Ensembl"/>
        </authorList>
    </citation>
    <scope>IDENTIFICATION</scope>
</reference>
<name>A0A673ZD56_SALTR</name>
<dbReference type="SUPFAM" id="SSF50729">
    <property type="entry name" value="PH domain-like"/>
    <property type="match status" value="1"/>
</dbReference>
<organism evidence="1 2">
    <name type="scientific">Salmo trutta</name>
    <name type="common">Brown trout</name>
    <dbReference type="NCBI Taxonomy" id="8032"/>
    <lineage>
        <taxon>Eukaryota</taxon>
        <taxon>Metazoa</taxon>
        <taxon>Chordata</taxon>
        <taxon>Craniata</taxon>
        <taxon>Vertebrata</taxon>
        <taxon>Euteleostomi</taxon>
        <taxon>Actinopterygii</taxon>
        <taxon>Neopterygii</taxon>
        <taxon>Teleostei</taxon>
        <taxon>Protacanthopterygii</taxon>
        <taxon>Salmoniformes</taxon>
        <taxon>Salmonidae</taxon>
        <taxon>Salmoninae</taxon>
        <taxon>Salmo</taxon>
    </lineage>
</organism>
<reference evidence="1" key="1">
    <citation type="submission" date="2025-08" db="UniProtKB">
        <authorList>
            <consortium name="Ensembl"/>
        </authorList>
    </citation>
    <scope>IDENTIFICATION</scope>
</reference>
<dbReference type="Ensembl" id="ENSSTUT00000046534.1">
    <property type="protein sequence ID" value="ENSSTUP00000044580.1"/>
    <property type="gene ID" value="ENSSTUG00000018816.1"/>
</dbReference>
<evidence type="ECO:0000313" key="2">
    <source>
        <dbReference type="Proteomes" id="UP000472277"/>
    </source>
</evidence>